<feature type="region of interest" description="Disordered" evidence="5">
    <location>
        <begin position="254"/>
        <end position="331"/>
    </location>
</feature>
<dbReference type="SUPFAM" id="SSF48403">
    <property type="entry name" value="Ankyrin repeat"/>
    <property type="match status" value="1"/>
</dbReference>
<dbReference type="PROSITE" id="PS50088">
    <property type="entry name" value="ANK_REPEAT"/>
    <property type="match status" value="1"/>
</dbReference>
<evidence type="ECO:0000256" key="4">
    <source>
        <dbReference type="PROSITE-ProRule" id="PRU00023"/>
    </source>
</evidence>
<dbReference type="EMBL" id="BAAFST010000020">
    <property type="protein sequence ID" value="GAB1302706.1"/>
    <property type="molecule type" value="Genomic_DNA"/>
</dbReference>
<evidence type="ECO:0000313" key="7">
    <source>
        <dbReference type="Proteomes" id="UP001623349"/>
    </source>
</evidence>
<dbReference type="Proteomes" id="UP001623349">
    <property type="component" value="Unassembled WGS sequence"/>
</dbReference>
<feature type="region of interest" description="Disordered" evidence="5">
    <location>
        <begin position="1"/>
        <end position="47"/>
    </location>
</feature>
<feature type="compositionally biased region" description="Low complexity" evidence="5">
    <location>
        <begin position="265"/>
        <end position="279"/>
    </location>
</feature>
<keyword evidence="7" id="KW-1185">Reference proteome</keyword>
<organism evidence="6 7">
    <name type="scientific">Apodemus speciosus</name>
    <name type="common">Large Japanese field mouse</name>
    <dbReference type="NCBI Taxonomy" id="105296"/>
    <lineage>
        <taxon>Eukaryota</taxon>
        <taxon>Metazoa</taxon>
        <taxon>Chordata</taxon>
        <taxon>Craniata</taxon>
        <taxon>Vertebrata</taxon>
        <taxon>Euteleostomi</taxon>
        <taxon>Mammalia</taxon>
        <taxon>Eutheria</taxon>
        <taxon>Euarchontoglires</taxon>
        <taxon>Glires</taxon>
        <taxon>Rodentia</taxon>
        <taxon>Myomorpha</taxon>
        <taxon>Muroidea</taxon>
        <taxon>Muridae</taxon>
        <taxon>Murinae</taxon>
        <taxon>Apodemus</taxon>
    </lineage>
</organism>
<evidence type="ECO:0000313" key="6">
    <source>
        <dbReference type="EMBL" id="GAB1302706.1"/>
    </source>
</evidence>
<evidence type="ECO:0000256" key="2">
    <source>
        <dbReference type="ARBA" id="ARBA00023043"/>
    </source>
</evidence>
<feature type="compositionally biased region" description="Basic and acidic residues" evidence="5">
    <location>
        <begin position="296"/>
        <end position="309"/>
    </location>
</feature>
<proteinExistence type="inferred from homology"/>
<evidence type="ECO:0000256" key="5">
    <source>
        <dbReference type="SAM" id="MobiDB-lite"/>
    </source>
</evidence>
<gene>
    <name evidence="6" type="ORF">APTSU1_001794500</name>
</gene>
<dbReference type="PANTHER" id="PTHR14491">
    <property type="entry name" value="SOSONDOWAH, ISOFORM G"/>
    <property type="match status" value="1"/>
</dbReference>
<dbReference type="InterPro" id="IPR036770">
    <property type="entry name" value="Ankyrin_rpt-contain_sf"/>
</dbReference>
<dbReference type="InterPro" id="IPR002110">
    <property type="entry name" value="Ankyrin_rpt"/>
</dbReference>
<comment type="similarity">
    <text evidence="3">Belongs to the SOWAH family.</text>
</comment>
<keyword evidence="2 4" id="KW-0040">ANK repeat</keyword>
<sequence length="331" mass="36081">MAQALKDGNPLPEASAGPSESSAPSAPQIRSHRRDNRSLGRYKGQAVADGANLPRERLLHNALTVSGASGARRRGALRELLGLQGAAPAGWLSEEHLEPAAPGSRRSSGQGSNRVCLEPREHAWILAAAECRFDVLLEMLEAEPSLLMREDPITGYSVLHWLAKHGRHEELILLHDFARRQGLPFDVSAPGSGGLTPLHLAALQGHDMVIKVLVGALGADPSRRDHSGNRPCHYLRPDASLSLRELSGAEEWEIERDRDRERENANNNSSSTTTTTTSRWLRRTPSASRIKSMGVHYKEGSQAAKEKKASGNQGAQGNGLLRHLFPFTQDR</sequence>
<feature type="repeat" description="ANK" evidence="4">
    <location>
        <begin position="193"/>
        <end position="226"/>
    </location>
</feature>
<dbReference type="Pfam" id="PF12796">
    <property type="entry name" value="Ank_2"/>
    <property type="match status" value="1"/>
</dbReference>
<dbReference type="PROSITE" id="PS50297">
    <property type="entry name" value="ANK_REP_REGION"/>
    <property type="match status" value="1"/>
</dbReference>
<accession>A0ABQ0FU07</accession>
<evidence type="ECO:0000256" key="1">
    <source>
        <dbReference type="ARBA" id="ARBA00022737"/>
    </source>
</evidence>
<dbReference type="PANTHER" id="PTHR14491:SF8">
    <property type="entry name" value="ANKYRIN REPEAT DOMAIN-CONTAINING PROTEIN SOWAHD"/>
    <property type="match status" value="1"/>
</dbReference>
<name>A0ABQ0FU07_APOSI</name>
<reference evidence="6 7" key="1">
    <citation type="submission" date="2024-08" db="EMBL/GenBank/DDBJ databases">
        <title>The draft genome of Apodemus speciosus.</title>
        <authorList>
            <person name="Nabeshima K."/>
            <person name="Suzuki S."/>
            <person name="Onuma M."/>
        </authorList>
    </citation>
    <scope>NUCLEOTIDE SEQUENCE [LARGE SCALE GENOMIC DNA]</scope>
    <source>
        <strain evidence="6">IB14-021</strain>
    </source>
</reference>
<evidence type="ECO:0000256" key="3">
    <source>
        <dbReference type="ARBA" id="ARBA00038122"/>
    </source>
</evidence>
<feature type="compositionally biased region" description="Basic and acidic residues" evidence="5">
    <location>
        <begin position="255"/>
        <end position="264"/>
    </location>
</feature>
<dbReference type="Gene3D" id="1.25.40.20">
    <property type="entry name" value="Ankyrin repeat-containing domain"/>
    <property type="match status" value="1"/>
</dbReference>
<comment type="caution">
    <text evidence="6">The sequence shown here is derived from an EMBL/GenBank/DDBJ whole genome shotgun (WGS) entry which is preliminary data.</text>
</comment>
<protein>
    <submittedName>
        <fullName evidence="6">Ankyrin repeat domain-containing protein SOWAHD</fullName>
    </submittedName>
</protein>
<dbReference type="SMART" id="SM00248">
    <property type="entry name" value="ANK"/>
    <property type="match status" value="2"/>
</dbReference>
<feature type="compositionally biased region" description="Low complexity" evidence="5">
    <location>
        <begin position="12"/>
        <end position="27"/>
    </location>
</feature>
<keyword evidence="1" id="KW-0677">Repeat</keyword>